<evidence type="ECO:0000256" key="3">
    <source>
        <dbReference type="ARBA" id="ARBA00023082"/>
    </source>
</evidence>
<keyword evidence="3" id="KW-0731">Sigma factor</keyword>
<dbReference type="GO" id="GO:0006352">
    <property type="term" value="P:DNA-templated transcription initiation"/>
    <property type="evidence" value="ECO:0007669"/>
    <property type="project" value="InterPro"/>
</dbReference>
<dbReference type="AlphaFoldDB" id="A0AAF0CNZ8"/>
<evidence type="ECO:0000313" key="9">
    <source>
        <dbReference type="Proteomes" id="UP001218638"/>
    </source>
</evidence>
<dbReference type="GO" id="GO:0003677">
    <property type="term" value="F:DNA binding"/>
    <property type="evidence" value="ECO:0007669"/>
    <property type="project" value="UniProtKB-KW"/>
</dbReference>
<name>A0AAF0CNZ8_9BACT</name>
<keyword evidence="9" id="KW-1185">Reference proteome</keyword>
<comment type="similarity">
    <text evidence="1">Belongs to the sigma-70 factor family. ECF subfamily.</text>
</comment>
<proteinExistence type="inferred from homology"/>
<dbReference type="Pfam" id="PF04542">
    <property type="entry name" value="Sigma70_r2"/>
    <property type="match status" value="1"/>
</dbReference>
<dbReference type="SUPFAM" id="SSF88946">
    <property type="entry name" value="Sigma2 domain of RNA polymerase sigma factors"/>
    <property type="match status" value="1"/>
</dbReference>
<accession>A0AAF0CNZ8</accession>
<keyword evidence="4" id="KW-0238">DNA-binding</keyword>
<dbReference type="GO" id="GO:0016987">
    <property type="term" value="F:sigma factor activity"/>
    <property type="evidence" value="ECO:0007669"/>
    <property type="project" value="UniProtKB-KW"/>
</dbReference>
<dbReference type="EMBL" id="CP119075">
    <property type="protein sequence ID" value="WED65331.1"/>
    <property type="molecule type" value="Genomic_DNA"/>
</dbReference>
<dbReference type="Gene3D" id="1.10.10.10">
    <property type="entry name" value="Winged helix-like DNA-binding domain superfamily/Winged helix DNA-binding domain"/>
    <property type="match status" value="1"/>
</dbReference>
<dbReference type="InterPro" id="IPR013324">
    <property type="entry name" value="RNA_pol_sigma_r3/r4-like"/>
</dbReference>
<protein>
    <submittedName>
        <fullName evidence="8">Sigma-70 family RNA polymerase sigma factor</fullName>
    </submittedName>
</protein>
<evidence type="ECO:0000256" key="2">
    <source>
        <dbReference type="ARBA" id="ARBA00023015"/>
    </source>
</evidence>
<dbReference type="Pfam" id="PF08281">
    <property type="entry name" value="Sigma70_r4_2"/>
    <property type="match status" value="1"/>
</dbReference>
<gene>
    <name evidence="8" type="ORF">PXH66_00525</name>
</gene>
<reference evidence="8" key="1">
    <citation type="submission" date="2023-03" db="EMBL/GenBank/DDBJ databases">
        <title>Lomoglobus Profundus gen. nov., sp. nov., a novel member of the phylum Verrucomicrobia, isolated from deep-marine sediment of South China Sea.</title>
        <authorList>
            <person name="Ahmad T."/>
            <person name="Ishaq S.E."/>
            <person name="Wang F."/>
        </authorList>
    </citation>
    <scope>NUCLEOTIDE SEQUENCE</scope>
    <source>
        <strain evidence="8">LMO-M01</strain>
    </source>
</reference>
<keyword evidence="5" id="KW-0804">Transcription</keyword>
<organism evidence="8 9">
    <name type="scientific">Synoicihabitans lomoniglobus</name>
    <dbReference type="NCBI Taxonomy" id="2909285"/>
    <lineage>
        <taxon>Bacteria</taxon>
        <taxon>Pseudomonadati</taxon>
        <taxon>Verrucomicrobiota</taxon>
        <taxon>Opitutia</taxon>
        <taxon>Opitutales</taxon>
        <taxon>Opitutaceae</taxon>
        <taxon>Synoicihabitans</taxon>
    </lineage>
</organism>
<dbReference type="InterPro" id="IPR039425">
    <property type="entry name" value="RNA_pol_sigma-70-like"/>
</dbReference>
<evidence type="ECO:0000259" key="7">
    <source>
        <dbReference type="Pfam" id="PF08281"/>
    </source>
</evidence>
<evidence type="ECO:0000259" key="6">
    <source>
        <dbReference type="Pfam" id="PF04542"/>
    </source>
</evidence>
<dbReference type="KEGG" id="slom:PXH66_00525"/>
<sequence>MEESAEDIAPPEAAWIERARQGDEAAFGELMQLHYETVFRTVFTIVRNEHDARDLAQEVWIKVWGQIGNYRGDSKFTTWLHPIASRRALDHLRKRKRWFDRFLPFQREDDDGETTTYLEPVDEDPVAPEQIEADERRTHFETVLNTLPPKQRAVLALREIQGLSYDEIAVAVGCRRGTVMSRLFNARRLLAQKLRETPCE</sequence>
<dbReference type="PANTHER" id="PTHR43133:SF8">
    <property type="entry name" value="RNA POLYMERASE SIGMA FACTOR HI_1459-RELATED"/>
    <property type="match status" value="1"/>
</dbReference>
<keyword evidence="2" id="KW-0805">Transcription regulation</keyword>
<dbReference type="InterPro" id="IPR014284">
    <property type="entry name" value="RNA_pol_sigma-70_dom"/>
</dbReference>
<dbReference type="InterPro" id="IPR013325">
    <property type="entry name" value="RNA_pol_sigma_r2"/>
</dbReference>
<evidence type="ECO:0000256" key="1">
    <source>
        <dbReference type="ARBA" id="ARBA00010641"/>
    </source>
</evidence>
<evidence type="ECO:0000313" key="8">
    <source>
        <dbReference type="EMBL" id="WED65331.1"/>
    </source>
</evidence>
<evidence type="ECO:0000256" key="5">
    <source>
        <dbReference type="ARBA" id="ARBA00023163"/>
    </source>
</evidence>
<dbReference type="Proteomes" id="UP001218638">
    <property type="component" value="Chromosome"/>
</dbReference>
<dbReference type="InterPro" id="IPR007627">
    <property type="entry name" value="RNA_pol_sigma70_r2"/>
</dbReference>
<feature type="domain" description="RNA polymerase sigma factor 70 region 4 type 2" evidence="7">
    <location>
        <begin position="141"/>
        <end position="190"/>
    </location>
</feature>
<dbReference type="CDD" id="cd06171">
    <property type="entry name" value="Sigma70_r4"/>
    <property type="match status" value="1"/>
</dbReference>
<dbReference type="NCBIfam" id="TIGR02937">
    <property type="entry name" value="sigma70-ECF"/>
    <property type="match status" value="1"/>
</dbReference>
<dbReference type="SUPFAM" id="SSF88659">
    <property type="entry name" value="Sigma3 and sigma4 domains of RNA polymerase sigma factors"/>
    <property type="match status" value="1"/>
</dbReference>
<dbReference type="RefSeq" id="WP_330929278.1">
    <property type="nucleotide sequence ID" value="NZ_CP119075.1"/>
</dbReference>
<dbReference type="Gene3D" id="1.10.1740.10">
    <property type="match status" value="1"/>
</dbReference>
<dbReference type="PANTHER" id="PTHR43133">
    <property type="entry name" value="RNA POLYMERASE ECF-TYPE SIGMA FACTO"/>
    <property type="match status" value="1"/>
</dbReference>
<dbReference type="InterPro" id="IPR013249">
    <property type="entry name" value="RNA_pol_sigma70_r4_t2"/>
</dbReference>
<feature type="domain" description="RNA polymerase sigma-70 region 2" evidence="6">
    <location>
        <begin position="30"/>
        <end position="97"/>
    </location>
</feature>
<evidence type="ECO:0000256" key="4">
    <source>
        <dbReference type="ARBA" id="ARBA00023125"/>
    </source>
</evidence>
<dbReference type="InterPro" id="IPR036388">
    <property type="entry name" value="WH-like_DNA-bd_sf"/>
</dbReference>